<protein>
    <submittedName>
        <fullName evidence="1">Uncharacterized protein</fullName>
    </submittedName>
</protein>
<comment type="caution">
    <text evidence="1">The sequence shown here is derived from an EMBL/GenBank/DDBJ whole genome shotgun (WGS) entry which is preliminary data.</text>
</comment>
<name>A0A4Y2JV09_ARAVE</name>
<sequence length="96" mass="10777">MPQQEQQFITDQRSERAMTTGTVDLQTTKQLQKTAVWKAKTLTLEKARVRKFQLEGLKPSEILGEENVKVCNSNDIAVDKNAPLCSTPQTRLFGAV</sequence>
<organism evidence="1 2">
    <name type="scientific">Araneus ventricosus</name>
    <name type="common">Orbweaver spider</name>
    <name type="synonym">Epeira ventricosa</name>
    <dbReference type="NCBI Taxonomy" id="182803"/>
    <lineage>
        <taxon>Eukaryota</taxon>
        <taxon>Metazoa</taxon>
        <taxon>Ecdysozoa</taxon>
        <taxon>Arthropoda</taxon>
        <taxon>Chelicerata</taxon>
        <taxon>Arachnida</taxon>
        <taxon>Araneae</taxon>
        <taxon>Araneomorphae</taxon>
        <taxon>Entelegynae</taxon>
        <taxon>Araneoidea</taxon>
        <taxon>Araneidae</taxon>
        <taxon>Araneus</taxon>
    </lineage>
</organism>
<evidence type="ECO:0000313" key="1">
    <source>
        <dbReference type="EMBL" id="GBM93329.1"/>
    </source>
</evidence>
<accession>A0A4Y2JV09</accession>
<dbReference type="Proteomes" id="UP000499080">
    <property type="component" value="Unassembled WGS sequence"/>
</dbReference>
<evidence type="ECO:0000313" key="2">
    <source>
        <dbReference type="Proteomes" id="UP000499080"/>
    </source>
</evidence>
<proteinExistence type="predicted"/>
<dbReference type="EMBL" id="BGPR01003865">
    <property type="protein sequence ID" value="GBM93329.1"/>
    <property type="molecule type" value="Genomic_DNA"/>
</dbReference>
<keyword evidence="2" id="KW-1185">Reference proteome</keyword>
<gene>
    <name evidence="1" type="ORF">AVEN_238496_1</name>
</gene>
<dbReference type="AlphaFoldDB" id="A0A4Y2JV09"/>
<reference evidence="1 2" key="1">
    <citation type="journal article" date="2019" name="Sci. Rep.">
        <title>Orb-weaving spider Araneus ventricosus genome elucidates the spidroin gene catalogue.</title>
        <authorList>
            <person name="Kono N."/>
            <person name="Nakamura H."/>
            <person name="Ohtoshi R."/>
            <person name="Moran D.A.P."/>
            <person name="Shinohara A."/>
            <person name="Yoshida Y."/>
            <person name="Fujiwara M."/>
            <person name="Mori M."/>
            <person name="Tomita M."/>
            <person name="Arakawa K."/>
        </authorList>
    </citation>
    <scope>NUCLEOTIDE SEQUENCE [LARGE SCALE GENOMIC DNA]</scope>
</reference>